<keyword evidence="2" id="KW-1185">Reference proteome</keyword>
<organism evidence="1 2">
    <name type="scientific">Avena sativa</name>
    <name type="common">Oat</name>
    <dbReference type="NCBI Taxonomy" id="4498"/>
    <lineage>
        <taxon>Eukaryota</taxon>
        <taxon>Viridiplantae</taxon>
        <taxon>Streptophyta</taxon>
        <taxon>Embryophyta</taxon>
        <taxon>Tracheophyta</taxon>
        <taxon>Spermatophyta</taxon>
        <taxon>Magnoliopsida</taxon>
        <taxon>Liliopsida</taxon>
        <taxon>Poales</taxon>
        <taxon>Poaceae</taxon>
        <taxon>BOP clade</taxon>
        <taxon>Pooideae</taxon>
        <taxon>Poodae</taxon>
        <taxon>Poeae</taxon>
        <taxon>Poeae Chloroplast Group 1 (Aveneae type)</taxon>
        <taxon>Aveninae</taxon>
        <taxon>Avena</taxon>
    </lineage>
</organism>
<accession>A0ACD5YEU1</accession>
<proteinExistence type="predicted"/>
<protein>
    <submittedName>
        <fullName evidence="1">Uncharacterized protein</fullName>
    </submittedName>
</protein>
<sequence>MLRASQPVVHPDPAPAPVVAAPPPAPAPALAPAALQVQGNANAGPVAPPGVLMRNFPGAPGTRSGLGLRLAQAFLAAAAVGAMASADDYASITAFRYFVPTAAMQCLWSLAMASVDVYALLVGRSFRTPRVVGILSLGDWITGALTISAASASAGITILINDDLEFCYENACPSFMSATAMAFLSWFAIAPCCVLNLGQVVYKLQRPS</sequence>
<evidence type="ECO:0000313" key="2">
    <source>
        <dbReference type="Proteomes" id="UP001732700"/>
    </source>
</evidence>
<dbReference type="Proteomes" id="UP001732700">
    <property type="component" value="Chromosome 5D"/>
</dbReference>
<evidence type="ECO:0000313" key="1">
    <source>
        <dbReference type="EnsemblPlants" id="AVESA.00010b.r2.5DG0949150.1.CDS"/>
    </source>
</evidence>
<reference evidence="1" key="1">
    <citation type="submission" date="2021-05" db="EMBL/GenBank/DDBJ databases">
        <authorList>
            <person name="Scholz U."/>
            <person name="Mascher M."/>
            <person name="Fiebig A."/>
        </authorList>
    </citation>
    <scope>NUCLEOTIDE SEQUENCE [LARGE SCALE GENOMIC DNA]</scope>
</reference>
<dbReference type="EnsemblPlants" id="AVESA.00010b.r2.5DG0949150.1">
    <property type="protein sequence ID" value="AVESA.00010b.r2.5DG0949150.1.CDS"/>
    <property type="gene ID" value="AVESA.00010b.r2.5DG0949150"/>
</dbReference>
<reference evidence="1" key="2">
    <citation type="submission" date="2025-09" db="UniProtKB">
        <authorList>
            <consortium name="EnsemblPlants"/>
        </authorList>
    </citation>
    <scope>IDENTIFICATION</scope>
</reference>
<name>A0ACD5YEU1_AVESA</name>